<dbReference type="Proteomes" id="UP001057402">
    <property type="component" value="Chromosome 3"/>
</dbReference>
<comment type="caution">
    <text evidence="1">The sequence shown here is derived from an EMBL/GenBank/DDBJ whole genome shotgun (WGS) entry which is preliminary data.</text>
</comment>
<name>A0ACB9RTE6_9MYRT</name>
<gene>
    <name evidence="1" type="ORF">MLD38_008167</name>
</gene>
<evidence type="ECO:0000313" key="1">
    <source>
        <dbReference type="EMBL" id="KAI4382169.1"/>
    </source>
</evidence>
<accession>A0ACB9RTE6</accession>
<sequence length="111" mass="12377">MLPAQPAQMACDGNYYEFRILISQTNNHYSSEDNDDFITSVSDRQMLLIKKQNEELDELSASVKIGGGIGLNIRDELLAQDKIIGDLGSEMDGTTNRLDFVQKKVAIHEEG</sequence>
<reference evidence="2" key="1">
    <citation type="journal article" date="2023" name="Front. Plant Sci.">
        <title>Chromosomal-level genome assembly of Melastoma candidum provides insights into trichome evolution.</title>
        <authorList>
            <person name="Zhong Y."/>
            <person name="Wu W."/>
            <person name="Sun C."/>
            <person name="Zou P."/>
            <person name="Liu Y."/>
            <person name="Dai S."/>
            <person name="Zhou R."/>
        </authorList>
    </citation>
    <scope>NUCLEOTIDE SEQUENCE [LARGE SCALE GENOMIC DNA]</scope>
</reference>
<dbReference type="EMBL" id="CM042882">
    <property type="protein sequence ID" value="KAI4382169.1"/>
    <property type="molecule type" value="Genomic_DNA"/>
</dbReference>
<organism evidence="1 2">
    <name type="scientific">Melastoma candidum</name>
    <dbReference type="NCBI Taxonomy" id="119954"/>
    <lineage>
        <taxon>Eukaryota</taxon>
        <taxon>Viridiplantae</taxon>
        <taxon>Streptophyta</taxon>
        <taxon>Embryophyta</taxon>
        <taxon>Tracheophyta</taxon>
        <taxon>Spermatophyta</taxon>
        <taxon>Magnoliopsida</taxon>
        <taxon>eudicotyledons</taxon>
        <taxon>Gunneridae</taxon>
        <taxon>Pentapetalae</taxon>
        <taxon>rosids</taxon>
        <taxon>malvids</taxon>
        <taxon>Myrtales</taxon>
        <taxon>Melastomataceae</taxon>
        <taxon>Melastomatoideae</taxon>
        <taxon>Melastomateae</taxon>
        <taxon>Melastoma</taxon>
    </lineage>
</organism>
<keyword evidence="2" id="KW-1185">Reference proteome</keyword>
<protein>
    <submittedName>
        <fullName evidence="1">Uncharacterized protein</fullName>
    </submittedName>
</protein>
<evidence type="ECO:0000313" key="2">
    <source>
        <dbReference type="Proteomes" id="UP001057402"/>
    </source>
</evidence>
<proteinExistence type="predicted"/>